<dbReference type="GO" id="GO:0004386">
    <property type="term" value="F:helicase activity"/>
    <property type="evidence" value="ECO:0007669"/>
    <property type="project" value="UniProtKB-KW"/>
</dbReference>
<dbReference type="GO" id="GO:0006281">
    <property type="term" value="P:DNA repair"/>
    <property type="evidence" value="ECO:0007669"/>
    <property type="project" value="TreeGrafter"/>
</dbReference>
<dbReference type="HOGENOM" id="CLU_1058424_0_0_1"/>
<sequence length="263" mass="30172">MGLGKTIQVLARICDAKFVQKEKGPTCIVAPAGILSHWESETKKFAPVLKVLVHQRTRIQDPRLFEGYDVVLVSYETLRSEWKNWKNRGTKNTAMFRAFFLRIVLDEGHMIANPETQQSKACRDLDGKYRWLASGTAINRNVAQMESFLTFLRVNPESLPRSSSDRTKVNQMRFESLFLRLTVFLSQAFETLLEMRNEKLPHRGGSLDSLARPMRGTMKRISMHDKIKSTSPVGAARPVISSHRYFVSQLHEEPEEGMKLDYP</sequence>
<evidence type="ECO:0000256" key="2">
    <source>
        <dbReference type="ARBA" id="ARBA00022801"/>
    </source>
</evidence>
<accession>A0A0C3Q8J2</accession>
<dbReference type="InterPro" id="IPR000330">
    <property type="entry name" value="SNF2_N"/>
</dbReference>
<name>A0A0C3Q8J2_9AGAM</name>
<feature type="domain" description="Helicase ATP-binding" evidence="5">
    <location>
        <begin position="1"/>
        <end position="155"/>
    </location>
</feature>
<dbReference type="AlphaFoldDB" id="A0A0C3Q8J2"/>
<dbReference type="Gene3D" id="3.40.50.10810">
    <property type="entry name" value="Tandem AAA-ATPase domain"/>
    <property type="match status" value="1"/>
</dbReference>
<dbReference type="InterPro" id="IPR014001">
    <property type="entry name" value="Helicase_ATP-bd"/>
</dbReference>
<reference evidence="6 7" key="1">
    <citation type="submission" date="2014-04" db="EMBL/GenBank/DDBJ databases">
        <authorList>
            <consortium name="DOE Joint Genome Institute"/>
            <person name="Kuo A."/>
            <person name="Girlanda M."/>
            <person name="Perotto S."/>
            <person name="Kohler A."/>
            <person name="Nagy L.G."/>
            <person name="Floudas D."/>
            <person name="Copeland A."/>
            <person name="Barry K.W."/>
            <person name="Cichocki N."/>
            <person name="Veneault-Fourrey C."/>
            <person name="LaButti K."/>
            <person name="Lindquist E.A."/>
            <person name="Lipzen A."/>
            <person name="Lundell T."/>
            <person name="Morin E."/>
            <person name="Murat C."/>
            <person name="Sun H."/>
            <person name="Tunlid A."/>
            <person name="Henrissat B."/>
            <person name="Grigoriev I.V."/>
            <person name="Hibbett D.S."/>
            <person name="Martin F."/>
            <person name="Nordberg H.P."/>
            <person name="Cantor M.N."/>
            <person name="Hua S.X."/>
        </authorList>
    </citation>
    <scope>NUCLEOTIDE SEQUENCE [LARGE SCALE GENOMIC DNA]</scope>
    <source>
        <strain evidence="6 7">MUT 4182</strain>
    </source>
</reference>
<evidence type="ECO:0000313" key="6">
    <source>
        <dbReference type="EMBL" id="KIO20079.1"/>
    </source>
</evidence>
<keyword evidence="4" id="KW-0067">ATP-binding</keyword>
<protein>
    <recommendedName>
        <fullName evidence="5">Helicase ATP-binding domain-containing protein</fullName>
    </recommendedName>
</protein>
<dbReference type="PROSITE" id="PS51192">
    <property type="entry name" value="HELICASE_ATP_BIND_1"/>
    <property type="match status" value="1"/>
</dbReference>
<proteinExistence type="predicted"/>
<keyword evidence="3" id="KW-0347">Helicase</keyword>
<dbReference type="Pfam" id="PF00176">
    <property type="entry name" value="SNF2-rel_dom"/>
    <property type="match status" value="1"/>
</dbReference>
<evidence type="ECO:0000259" key="5">
    <source>
        <dbReference type="PROSITE" id="PS51192"/>
    </source>
</evidence>
<keyword evidence="2" id="KW-0378">Hydrolase</keyword>
<dbReference type="GO" id="GO:0005524">
    <property type="term" value="F:ATP binding"/>
    <property type="evidence" value="ECO:0007669"/>
    <property type="project" value="UniProtKB-KW"/>
</dbReference>
<dbReference type="GO" id="GO:0016787">
    <property type="term" value="F:hydrolase activity"/>
    <property type="evidence" value="ECO:0007669"/>
    <property type="project" value="UniProtKB-KW"/>
</dbReference>
<keyword evidence="1" id="KW-0547">Nucleotide-binding</keyword>
<dbReference type="EMBL" id="KN823189">
    <property type="protein sequence ID" value="KIO20079.1"/>
    <property type="molecule type" value="Genomic_DNA"/>
</dbReference>
<dbReference type="GO" id="GO:0008094">
    <property type="term" value="F:ATP-dependent activity, acting on DNA"/>
    <property type="evidence" value="ECO:0007669"/>
    <property type="project" value="TreeGrafter"/>
</dbReference>
<dbReference type="InterPro" id="IPR050628">
    <property type="entry name" value="SNF2_RAD54_helicase_TF"/>
</dbReference>
<dbReference type="InterPro" id="IPR038718">
    <property type="entry name" value="SNF2-like_sf"/>
</dbReference>
<dbReference type="GO" id="GO:0005634">
    <property type="term" value="C:nucleus"/>
    <property type="evidence" value="ECO:0007669"/>
    <property type="project" value="TreeGrafter"/>
</dbReference>
<dbReference type="PANTHER" id="PTHR45626">
    <property type="entry name" value="TRANSCRIPTION TERMINATION FACTOR 2-RELATED"/>
    <property type="match status" value="1"/>
</dbReference>
<keyword evidence="7" id="KW-1185">Reference proteome</keyword>
<reference evidence="7" key="2">
    <citation type="submission" date="2015-01" db="EMBL/GenBank/DDBJ databases">
        <title>Evolutionary Origins and Diversification of the Mycorrhizal Mutualists.</title>
        <authorList>
            <consortium name="DOE Joint Genome Institute"/>
            <consortium name="Mycorrhizal Genomics Consortium"/>
            <person name="Kohler A."/>
            <person name="Kuo A."/>
            <person name="Nagy L.G."/>
            <person name="Floudas D."/>
            <person name="Copeland A."/>
            <person name="Barry K.W."/>
            <person name="Cichocki N."/>
            <person name="Veneault-Fourrey C."/>
            <person name="LaButti K."/>
            <person name="Lindquist E.A."/>
            <person name="Lipzen A."/>
            <person name="Lundell T."/>
            <person name="Morin E."/>
            <person name="Murat C."/>
            <person name="Riley R."/>
            <person name="Ohm R."/>
            <person name="Sun H."/>
            <person name="Tunlid A."/>
            <person name="Henrissat B."/>
            <person name="Grigoriev I.V."/>
            <person name="Hibbett D.S."/>
            <person name="Martin F."/>
        </authorList>
    </citation>
    <scope>NUCLEOTIDE SEQUENCE [LARGE SCALE GENOMIC DNA]</scope>
    <source>
        <strain evidence="7">MUT 4182</strain>
    </source>
</reference>
<organism evidence="6 7">
    <name type="scientific">Tulasnella calospora MUT 4182</name>
    <dbReference type="NCBI Taxonomy" id="1051891"/>
    <lineage>
        <taxon>Eukaryota</taxon>
        <taxon>Fungi</taxon>
        <taxon>Dikarya</taxon>
        <taxon>Basidiomycota</taxon>
        <taxon>Agaricomycotina</taxon>
        <taxon>Agaricomycetes</taxon>
        <taxon>Cantharellales</taxon>
        <taxon>Tulasnellaceae</taxon>
        <taxon>Tulasnella</taxon>
    </lineage>
</organism>
<evidence type="ECO:0000313" key="7">
    <source>
        <dbReference type="Proteomes" id="UP000054248"/>
    </source>
</evidence>
<evidence type="ECO:0000256" key="1">
    <source>
        <dbReference type="ARBA" id="ARBA00022741"/>
    </source>
</evidence>
<dbReference type="CDD" id="cd18008">
    <property type="entry name" value="DEXDc_SHPRH-like"/>
    <property type="match status" value="1"/>
</dbReference>
<dbReference type="Proteomes" id="UP000054248">
    <property type="component" value="Unassembled WGS sequence"/>
</dbReference>
<dbReference type="SUPFAM" id="SSF52540">
    <property type="entry name" value="P-loop containing nucleoside triphosphate hydrolases"/>
    <property type="match status" value="1"/>
</dbReference>
<dbReference type="STRING" id="1051891.A0A0C3Q8J2"/>
<evidence type="ECO:0000256" key="4">
    <source>
        <dbReference type="ARBA" id="ARBA00022840"/>
    </source>
</evidence>
<dbReference type="PANTHER" id="PTHR45626:SF17">
    <property type="entry name" value="HELICASE-LIKE TRANSCRIPTION FACTOR"/>
    <property type="match status" value="1"/>
</dbReference>
<gene>
    <name evidence="6" type="ORF">M407DRAFT_81963</name>
</gene>
<dbReference type="OrthoDB" id="3315525at2759"/>
<evidence type="ECO:0000256" key="3">
    <source>
        <dbReference type="ARBA" id="ARBA00022806"/>
    </source>
</evidence>
<dbReference type="InterPro" id="IPR027417">
    <property type="entry name" value="P-loop_NTPase"/>
</dbReference>